<gene>
    <name evidence="1" type="ORF">BJY16_005450</name>
</gene>
<protein>
    <submittedName>
        <fullName evidence="1">Uncharacterized protein</fullName>
    </submittedName>
</protein>
<organism evidence="1 2">
    <name type="scientific">Actinoplanes octamycinicus</name>
    <dbReference type="NCBI Taxonomy" id="135948"/>
    <lineage>
        <taxon>Bacteria</taxon>
        <taxon>Bacillati</taxon>
        <taxon>Actinomycetota</taxon>
        <taxon>Actinomycetes</taxon>
        <taxon>Micromonosporales</taxon>
        <taxon>Micromonosporaceae</taxon>
        <taxon>Actinoplanes</taxon>
    </lineage>
</organism>
<dbReference type="EMBL" id="JACHNB010000001">
    <property type="protein sequence ID" value="MBB4741991.1"/>
    <property type="molecule type" value="Genomic_DNA"/>
</dbReference>
<comment type="caution">
    <text evidence="1">The sequence shown here is derived from an EMBL/GenBank/DDBJ whole genome shotgun (WGS) entry which is preliminary data.</text>
</comment>
<sequence>MTNRKKVADGAVSAPEQWTFPPMTLPQAGLVHPHYRIGA</sequence>
<evidence type="ECO:0000313" key="1">
    <source>
        <dbReference type="EMBL" id="MBB4741991.1"/>
    </source>
</evidence>
<name>A0A7W7M9L5_9ACTN</name>
<dbReference type="AlphaFoldDB" id="A0A7W7M9L5"/>
<reference evidence="1 2" key="1">
    <citation type="submission" date="2020-08" db="EMBL/GenBank/DDBJ databases">
        <title>Sequencing the genomes of 1000 actinobacteria strains.</title>
        <authorList>
            <person name="Klenk H.-P."/>
        </authorList>
    </citation>
    <scope>NUCLEOTIDE SEQUENCE [LARGE SCALE GENOMIC DNA]</scope>
    <source>
        <strain evidence="1 2">DSM 45809</strain>
    </source>
</reference>
<evidence type="ECO:0000313" key="2">
    <source>
        <dbReference type="Proteomes" id="UP000546162"/>
    </source>
</evidence>
<keyword evidence="2" id="KW-1185">Reference proteome</keyword>
<proteinExistence type="predicted"/>
<accession>A0A7W7M9L5</accession>
<dbReference type="Proteomes" id="UP000546162">
    <property type="component" value="Unassembled WGS sequence"/>
</dbReference>